<keyword evidence="6" id="KW-0472">Membrane</keyword>
<proteinExistence type="predicted"/>
<keyword evidence="6" id="KW-1133">Transmembrane helix</keyword>
<organism evidence="7 8">
    <name type="scientific">Ranitomeya imitator</name>
    <name type="common">mimic poison frog</name>
    <dbReference type="NCBI Taxonomy" id="111125"/>
    <lineage>
        <taxon>Eukaryota</taxon>
        <taxon>Metazoa</taxon>
        <taxon>Chordata</taxon>
        <taxon>Craniata</taxon>
        <taxon>Vertebrata</taxon>
        <taxon>Euteleostomi</taxon>
        <taxon>Amphibia</taxon>
        <taxon>Batrachia</taxon>
        <taxon>Anura</taxon>
        <taxon>Neobatrachia</taxon>
        <taxon>Hyloidea</taxon>
        <taxon>Dendrobatidae</taxon>
        <taxon>Dendrobatinae</taxon>
        <taxon>Ranitomeya</taxon>
    </lineage>
</organism>
<keyword evidence="6" id="KW-0812">Transmembrane</keyword>
<gene>
    <name evidence="7" type="ORF">RIMI_LOCUS17995353</name>
</gene>
<feature type="non-terminal residue" evidence="7">
    <location>
        <position position="162"/>
    </location>
</feature>
<evidence type="ECO:0000256" key="5">
    <source>
        <dbReference type="SAM" id="MobiDB-lite"/>
    </source>
</evidence>
<accession>A0ABN9MBU3</accession>
<feature type="transmembrane region" description="Helical" evidence="6">
    <location>
        <begin position="92"/>
        <end position="112"/>
    </location>
</feature>
<protein>
    <recommendedName>
        <fullName evidence="9">G-protein coupled receptors family 1 profile domain-containing protein</fullName>
    </recommendedName>
</protein>
<evidence type="ECO:0000256" key="1">
    <source>
        <dbReference type="ARBA" id="ARBA00004141"/>
    </source>
</evidence>
<evidence type="ECO:0000313" key="7">
    <source>
        <dbReference type="EMBL" id="CAJ0961968.1"/>
    </source>
</evidence>
<dbReference type="InterPro" id="IPR050125">
    <property type="entry name" value="GPCR_opsins"/>
</dbReference>
<evidence type="ECO:0000313" key="8">
    <source>
        <dbReference type="Proteomes" id="UP001176940"/>
    </source>
</evidence>
<feature type="region of interest" description="Disordered" evidence="5">
    <location>
        <begin position="40"/>
        <end position="66"/>
    </location>
</feature>
<feature type="non-terminal residue" evidence="7">
    <location>
        <position position="1"/>
    </location>
</feature>
<comment type="subcellular location">
    <subcellularLocation>
        <location evidence="1">Membrane</location>
        <topology evidence="1">Multi-pass membrane protein</topology>
    </subcellularLocation>
</comment>
<evidence type="ECO:0000256" key="2">
    <source>
        <dbReference type="ARBA" id="ARBA00023040"/>
    </source>
</evidence>
<name>A0ABN9MBU3_9NEOB</name>
<sequence>DRQRALNANFQLALFQFFTLPSTKQRSTPAQERRCQGAIEEAGGRRHKKMGGAGPLPATPIGPNRTELTPRSDQGLIYSITECSNCITNGSITISLILIWIAALFWSMAPLLGWGSYRDRMYGTCEIDWTKASFSTIYKSYIVSIFICCFFLPVLVMVLLSG</sequence>
<dbReference type="EMBL" id="CAUEEQ010053831">
    <property type="protein sequence ID" value="CAJ0961968.1"/>
    <property type="molecule type" value="Genomic_DNA"/>
</dbReference>
<dbReference type="SUPFAM" id="SSF81321">
    <property type="entry name" value="Family A G protein-coupled receptor-like"/>
    <property type="match status" value="1"/>
</dbReference>
<keyword evidence="3" id="KW-0675">Receptor</keyword>
<dbReference type="Gene3D" id="1.20.1070.10">
    <property type="entry name" value="Rhodopsin 7-helix transmembrane proteins"/>
    <property type="match status" value="1"/>
</dbReference>
<dbReference type="PANTHER" id="PTHR24240">
    <property type="entry name" value="OPSIN"/>
    <property type="match status" value="1"/>
</dbReference>
<keyword evidence="8" id="KW-1185">Reference proteome</keyword>
<evidence type="ECO:0000256" key="3">
    <source>
        <dbReference type="ARBA" id="ARBA00023170"/>
    </source>
</evidence>
<keyword evidence="2" id="KW-0297">G-protein coupled receptor</keyword>
<evidence type="ECO:0000256" key="6">
    <source>
        <dbReference type="SAM" id="Phobius"/>
    </source>
</evidence>
<keyword evidence="4" id="KW-0807">Transducer</keyword>
<evidence type="ECO:0008006" key="9">
    <source>
        <dbReference type="Google" id="ProtNLM"/>
    </source>
</evidence>
<feature type="transmembrane region" description="Helical" evidence="6">
    <location>
        <begin position="141"/>
        <end position="160"/>
    </location>
</feature>
<reference evidence="7" key="1">
    <citation type="submission" date="2023-07" db="EMBL/GenBank/DDBJ databases">
        <authorList>
            <person name="Stuckert A."/>
        </authorList>
    </citation>
    <scope>NUCLEOTIDE SEQUENCE</scope>
</reference>
<evidence type="ECO:0000256" key="4">
    <source>
        <dbReference type="ARBA" id="ARBA00023224"/>
    </source>
</evidence>
<comment type="caution">
    <text evidence="7">The sequence shown here is derived from an EMBL/GenBank/DDBJ whole genome shotgun (WGS) entry which is preliminary data.</text>
</comment>
<dbReference type="Proteomes" id="UP001176940">
    <property type="component" value="Unassembled WGS sequence"/>
</dbReference>